<reference evidence="2 3" key="1">
    <citation type="journal article" date="2010" name="ISME J.">
        <title>Fine-scale evolution: genomic, phenotypic and ecological differentiation in two coexisting Salinibacter ruber strains.</title>
        <authorList>
            <person name="Pena A."/>
            <person name="Teeling H."/>
            <person name="Huerta-Cepas J."/>
            <person name="Santos F."/>
            <person name="Yarza P."/>
            <person name="Brito-Echeverria J."/>
            <person name="Lucio M."/>
            <person name="Schmitt-Kopplin P."/>
            <person name="Meseguer I."/>
            <person name="Schenowitz C."/>
            <person name="Dossat C."/>
            <person name="Barbe V."/>
            <person name="Dopazo J."/>
            <person name="Rossello-Mora R."/>
            <person name="Schuler M."/>
            <person name="Glockner F.O."/>
            <person name="Amann R."/>
            <person name="Gabaldon T."/>
            <person name="Anton J."/>
        </authorList>
    </citation>
    <scope>NUCLEOTIDE SEQUENCE [LARGE SCALE GENOMIC DNA]</scope>
    <source>
        <strain evidence="2 3">M8</strain>
    </source>
</reference>
<evidence type="ECO:0000313" key="3">
    <source>
        <dbReference type="Proteomes" id="UP000000933"/>
    </source>
</evidence>
<dbReference type="EMBL" id="FP565814">
    <property type="protein sequence ID" value="CBH23628.1"/>
    <property type="molecule type" value="Genomic_DNA"/>
</dbReference>
<reference evidence="3" key="2">
    <citation type="submission" date="2010-04" db="EMBL/GenBank/DDBJ databases">
        <title>Genome sequence of Salinibacter ruber M8.</title>
        <authorList>
            <consortium name="Genoscope"/>
        </authorList>
    </citation>
    <scope>NUCLEOTIDE SEQUENCE [LARGE SCALE GENOMIC DNA]</scope>
    <source>
        <strain evidence="3">M8</strain>
    </source>
</reference>
<dbReference type="InterPro" id="IPR041698">
    <property type="entry name" value="Methyltransf_25"/>
</dbReference>
<feature type="domain" description="Methyltransferase" evidence="1">
    <location>
        <begin position="49"/>
        <end position="137"/>
    </location>
</feature>
<dbReference type="HOGENOM" id="CLU_1151170_0_0_10"/>
<dbReference type="KEGG" id="srm:SRM_00707"/>
<accession>D5H6H3</accession>
<evidence type="ECO:0000313" key="2">
    <source>
        <dbReference type="EMBL" id="CBH23628.1"/>
    </source>
</evidence>
<proteinExistence type="predicted"/>
<dbReference type="RefSeq" id="WP_013061144.1">
    <property type="nucleotide sequence ID" value="NC_014032.1"/>
</dbReference>
<gene>
    <name evidence="2" type="ordered locus">SRM_00707</name>
</gene>
<protein>
    <recommendedName>
        <fullName evidence="1">Methyltransferase domain-containing protein</fullName>
    </recommendedName>
</protein>
<sequence length="241" mass="28475">MHSLKEKYVGEEAEEYESRRVKTEKWKKEQEIIEKLVRHIHNNEQIEDVLDVPVGTGRFFTLYKELGLNVLGWDVSSDMLSIAKGKLKQCDTISVEKKNILKDLEHDVSSNLIVCTRFANWLTQRQVRLLVKNFAKVQAEHVIMDVRVYKQHNFKNYFKRKFYKKASNLKSSNIKEFIRSIMSTMYKVLGSQTQTKIHSENFILRTFYNNGYDLKATKRVEMRKDGTVKKVYHLLNNKCDT</sequence>
<dbReference type="Proteomes" id="UP000000933">
    <property type="component" value="Chromosome"/>
</dbReference>
<dbReference type="SUPFAM" id="SSF53335">
    <property type="entry name" value="S-adenosyl-L-methionine-dependent methyltransferases"/>
    <property type="match status" value="1"/>
</dbReference>
<name>D5H6H3_SALRM</name>
<dbReference type="InterPro" id="IPR029063">
    <property type="entry name" value="SAM-dependent_MTases_sf"/>
</dbReference>
<dbReference type="Pfam" id="PF13649">
    <property type="entry name" value="Methyltransf_25"/>
    <property type="match status" value="1"/>
</dbReference>
<dbReference type="AlphaFoldDB" id="D5H6H3"/>
<dbReference type="Gene3D" id="3.40.50.150">
    <property type="entry name" value="Vaccinia Virus protein VP39"/>
    <property type="match status" value="1"/>
</dbReference>
<organism evidence="2 3">
    <name type="scientific">Salinibacter ruber (strain M8)</name>
    <dbReference type="NCBI Taxonomy" id="761659"/>
    <lineage>
        <taxon>Bacteria</taxon>
        <taxon>Pseudomonadati</taxon>
        <taxon>Rhodothermota</taxon>
        <taxon>Rhodothermia</taxon>
        <taxon>Rhodothermales</taxon>
        <taxon>Salinibacteraceae</taxon>
        <taxon>Salinibacter</taxon>
    </lineage>
</organism>
<evidence type="ECO:0000259" key="1">
    <source>
        <dbReference type="Pfam" id="PF13649"/>
    </source>
</evidence>